<evidence type="ECO:0000259" key="9">
    <source>
        <dbReference type="Pfam" id="PF07106"/>
    </source>
</evidence>
<evidence type="ECO:0000259" key="10">
    <source>
        <dbReference type="Pfam" id="PF18517"/>
    </source>
</evidence>
<dbReference type="InterPro" id="IPR040661">
    <property type="entry name" value="LZ3wCH"/>
</dbReference>
<dbReference type="EMBL" id="JAWQEG010004123">
    <property type="protein sequence ID" value="KAK3862944.1"/>
    <property type="molecule type" value="Genomic_DNA"/>
</dbReference>
<evidence type="ECO:0000256" key="5">
    <source>
        <dbReference type="ARBA" id="ARBA00023172"/>
    </source>
</evidence>
<dbReference type="AlphaFoldDB" id="A0AAE1K3C1"/>
<organism evidence="11 12">
    <name type="scientific">Petrolisthes cinctipes</name>
    <name type="common">Flat porcelain crab</name>
    <dbReference type="NCBI Taxonomy" id="88211"/>
    <lineage>
        <taxon>Eukaryota</taxon>
        <taxon>Metazoa</taxon>
        <taxon>Ecdysozoa</taxon>
        <taxon>Arthropoda</taxon>
        <taxon>Crustacea</taxon>
        <taxon>Multicrustacea</taxon>
        <taxon>Malacostraca</taxon>
        <taxon>Eumalacostraca</taxon>
        <taxon>Eucarida</taxon>
        <taxon>Decapoda</taxon>
        <taxon>Pleocyemata</taxon>
        <taxon>Anomura</taxon>
        <taxon>Galatheoidea</taxon>
        <taxon>Porcellanidae</taxon>
        <taxon>Petrolisthes</taxon>
    </lineage>
</organism>
<gene>
    <name evidence="11" type="ORF">Pcinc_031232</name>
</gene>
<dbReference type="SUPFAM" id="SSF161270">
    <property type="entry name" value="PspA lactotransferrin-binding region"/>
    <property type="match status" value="1"/>
</dbReference>
<comment type="caution">
    <text evidence="11">The sequence shown here is derived from an EMBL/GenBank/DDBJ whole genome shotgun (WGS) entry which is preliminary data.</text>
</comment>
<keyword evidence="5" id="KW-0233">DNA recombination</keyword>
<dbReference type="GO" id="GO:0010774">
    <property type="term" value="P:meiotic strand invasion involved in reciprocal meiotic recombination"/>
    <property type="evidence" value="ECO:0007669"/>
    <property type="project" value="TreeGrafter"/>
</dbReference>
<evidence type="ECO:0000256" key="8">
    <source>
        <dbReference type="SAM" id="Coils"/>
    </source>
</evidence>
<dbReference type="Gene3D" id="1.10.10.10">
    <property type="entry name" value="Winged helix-like DNA-binding domain superfamily/Winged helix DNA-binding domain"/>
    <property type="match status" value="1"/>
</dbReference>
<dbReference type="GO" id="GO:0000794">
    <property type="term" value="C:condensed nuclear chromosome"/>
    <property type="evidence" value="ECO:0007669"/>
    <property type="project" value="TreeGrafter"/>
</dbReference>
<dbReference type="GO" id="GO:0120230">
    <property type="term" value="F:recombinase activator activity"/>
    <property type="evidence" value="ECO:0007669"/>
    <property type="project" value="TreeGrafter"/>
</dbReference>
<evidence type="ECO:0000256" key="3">
    <source>
        <dbReference type="ARBA" id="ARBA00016093"/>
    </source>
</evidence>
<evidence type="ECO:0000256" key="6">
    <source>
        <dbReference type="ARBA" id="ARBA00023242"/>
    </source>
</evidence>
<keyword evidence="7" id="KW-0469">Meiosis</keyword>
<evidence type="ECO:0000256" key="1">
    <source>
        <dbReference type="ARBA" id="ARBA00004123"/>
    </source>
</evidence>
<dbReference type="PANTHER" id="PTHR15938:SF0">
    <property type="entry name" value="HOMOLOGOUS-PAIRING PROTEIN 2 HOMOLOG"/>
    <property type="match status" value="1"/>
</dbReference>
<dbReference type="Pfam" id="PF07106">
    <property type="entry name" value="WHD_TBPIP"/>
    <property type="match status" value="1"/>
</dbReference>
<dbReference type="InterPro" id="IPR036388">
    <property type="entry name" value="WH-like_DNA-bd_sf"/>
</dbReference>
<feature type="domain" description="Homologous-pairing protein 2 winged helix" evidence="9">
    <location>
        <begin position="7"/>
        <end position="65"/>
    </location>
</feature>
<keyword evidence="12" id="KW-1185">Reference proteome</keyword>
<keyword evidence="4 8" id="KW-0175">Coiled coil</keyword>
<evidence type="ECO:0000313" key="12">
    <source>
        <dbReference type="Proteomes" id="UP001286313"/>
    </source>
</evidence>
<dbReference type="GO" id="GO:0120231">
    <property type="term" value="C:DNA recombinase auxiliary factor complex"/>
    <property type="evidence" value="ECO:0007669"/>
    <property type="project" value="TreeGrafter"/>
</dbReference>
<dbReference type="Proteomes" id="UP001286313">
    <property type="component" value="Unassembled WGS sequence"/>
</dbReference>
<name>A0AAE1K3C1_PETCI</name>
<dbReference type="Pfam" id="PF18517">
    <property type="entry name" value="LZ3wCH"/>
    <property type="match status" value="1"/>
</dbReference>
<comment type="subcellular location">
    <subcellularLocation>
        <location evidence="1">Nucleus</location>
    </subcellularLocation>
</comment>
<dbReference type="InterPro" id="IPR010776">
    <property type="entry name" value="Hop2_WH_dom"/>
</dbReference>
<sequence length="208" mass="24158">MSKKDSDRIGKYLEQQNRPYSVNDIFMNLHKEIGKTALQKAMDLLVSEGSVREKVYGKQKVYVYNQAQFPPLDQEELKKMDAQINDLTTSLHQAEKEALEMDSRLRALNSSLTTEEVNKKIAELEEEIPKLQKKLKNLEENQVMVSKEEREVTTKQMKQMVVQWRKRRRCANDMLDGIMEGYPHSKKKLIEEIGLETDEEVGAVMPVI</sequence>
<dbReference type="GO" id="GO:0003690">
    <property type="term" value="F:double-stranded DNA binding"/>
    <property type="evidence" value="ECO:0007669"/>
    <property type="project" value="TreeGrafter"/>
</dbReference>
<comment type="similarity">
    <text evidence="2">Belongs to the HOP2 family.</text>
</comment>
<evidence type="ECO:0000313" key="11">
    <source>
        <dbReference type="EMBL" id="KAK3862944.1"/>
    </source>
</evidence>
<evidence type="ECO:0000256" key="2">
    <source>
        <dbReference type="ARBA" id="ARBA00007922"/>
    </source>
</evidence>
<dbReference type="Gene3D" id="1.20.5.340">
    <property type="match status" value="1"/>
</dbReference>
<protein>
    <recommendedName>
        <fullName evidence="3">Homologous-pairing protein 2 homolog</fullName>
    </recommendedName>
</protein>
<keyword evidence="6" id="KW-0539">Nucleus</keyword>
<feature type="coiled-coil region" evidence="8">
    <location>
        <begin position="77"/>
        <end position="148"/>
    </location>
</feature>
<dbReference type="GO" id="GO:0007129">
    <property type="term" value="P:homologous chromosome pairing at meiosis"/>
    <property type="evidence" value="ECO:0007669"/>
    <property type="project" value="TreeGrafter"/>
</dbReference>
<feature type="domain" description="Leucine zipper with capping helix" evidence="10">
    <location>
        <begin position="146"/>
        <end position="202"/>
    </location>
</feature>
<reference evidence="11" key="1">
    <citation type="submission" date="2023-10" db="EMBL/GenBank/DDBJ databases">
        <title>Genome assemblies of two species of porcelain crab, Petrolisthes cinctipes and Petrolisthes manimaculis (Anomura: Porcellanidae).</title>
        <authorList>
            <person name="Angst P."/>
        </authorList>
    </citation>
    <scope>NUCLEOTIDE SEQUENCE</scope>
    <source>
        <strain evidence="11">PB745_01</strain>
        <tissue evidence="11">Gill</tissue>
    </source>
</reference>
<proteinExistence type="inferred from homology"/>
<dbReference type="PANTHER" id="PTHR15938">
    <property type="entry name" value="TBP-1 INTERACTING PROTEIN"/>
    <property type="match status" value="1"/>
</dbReference>
<dbReference type="GO" id="GO:0000709">
    <property type="term" value="P:meiotic joint molecule formation"/>
    <property type="evidence" value="ECO:0007669"/>
    <property type="project" value="TreeGrafter"/>
</dbReference>
<evidence type="ECO:0000256" key="7">
    <source>
        <dbReference type="ARBA" id="ARBA00023254"/>
    </source>
</evidence>
<accession>A0AAE1K3C1</accession>
<evidence type="ECO:0000256" key="4">
    <source>
        <dbReference type="ARBA" id="ARBA00023054"/>
    </source>
</evidence>